<keyword evidence="1" id="KW-1133">Transmembrane helix</keyword>
<proteinExistence type="predicted"/>
<protein>
    <submittedName>
        <fullName evidence="2">Uncharacterized protein</fullName>
    </submittedName>
</protein>
<keyword evidence="1" id="KW-0472">Membrane</keyword>
<sequence length="114" mass="12533">MDGKLDMMSQMSHSFFQTISASVVGTILQMTFFVLFFGGLLAELPSIVGFISCFLIGLLSLIAGVYSIKKGYCDFFWLTLYAIGSSFISILILLLTLYMYLSVEGDGMGPLLLQ</sequence>
<dbReference type="Proteomes" id="UP001287282">
    <property type="component" value="Unassembled WGS sequence"/>
</dbReference>
<feature type="transmembrane region" description="Helical" evidence="1">
    <location>
        <begin position="21"/>
        <end position="41"/>
    </location>
</feature>
<evidence type="ECO:0000256" key="1">
    <source>
        <dbReference type="SAM" id="Phobius"/>
    </source>
</evidence>
<reference evidence="2 3" key="1">
    <citation type="submission" date="2023-10" db="EMBL/GenBank/DDBJ databases">
        <title>Screening of Alkalihalobacillus lindianensis BZ-TG-R113 and Its Alleviation of Salt Stress on Rapeseed Growth.</title>
        <authorList>
            <person name="Zhao B."/>
            <person name="Guo T."/>
        </authorList>
    </citation>
    <scope>NUCLEOTIDE SEQUENCE [LARGE SCALE GENOMIC DNA]</scope>
    <source>
        <strain evidence="2 3">BZ-TG-R113</strain>
    </source>
</reference>
<accession>A0ABU3X4P7</accession>
<keyword evidence="3" id="KW-1185">Reference proteome</keyword>
<feature type="transmembrane region" description="Helical" evidence="1">
    <location>
        <begin position="75"/>
        <end position="101"/>
    </location>
</feature>
<keyword evidence="1" id="KW-0812">Transmembrane</keyword>
<name>A0ABU3X4P7_9BACI</name>
<comment type="caution">
    <text evidence="2">The sequence shown here is derived from an EMBL/GenBank/DDBJ whole genome shotgun (WGS) entry which is preliminary data.</text>
</comment>
<evidence type="ECO:0000313" key="3">
    <source>
        <dbReference type="Proteomes" id="UP001287282"/>
    </source>
</evidence>
<evidence type="ECO:0000313" key="2">
    <source>
        <dbReference type="EMBL" id="MDV2682857.1"/>
    </source>
</evidence>
<organism evidence="2 3">
    <name type="scientific">Alkalihalophilus lindianensis</name>
    <dbReference type="NCBI Taxonomy" id="1630542"/>
    <lineage>
        <taxon>Bacteria</taxon>
        <taxon>Bacillati</taxon>
        <taxon>Bacillota</taxon>
        <taxon>Bacilli</taxon>
        <taxon>Bacillales</taxon>
        <taxon>Bacillaceae</taxon>
        <taxon>Alkalihalophilus</taxon>
    </lineage>
</organism>
<gene>
    <name evidence="2" type="ORF">RYX56_00570</name>
</gene>
<dbReference type="RefSeq" id="WP_317120191.1">
    <property type="nucleotide sequence ID" value="NZ_JAWJBA010000001.1"/>
</dbReference>
<feature type="transmembrane region" description="Helical" evidence="1">
    <location>
        <begin position="47"/>
        <end position="68"/>
    </location>
</feature>
<dbReference type="EMBL" id="JAWJBA010000001">
    <property type="protein sequence ID" value="MDV2682857.1"/>
    <property type="molecule type" value="Genomic_DNA"/>
</dbReference>